<dbReference type="AlphaFoldDB" id="A0A558AM05"/>
<dbReference type="EMBL" id="VJZA01000003">
    <property type="protein sequence ID" value="TVT25304.1"/>
    <property type="molecule type" value="Genomic_DNA"/>
</dbReference>
<dbReference type="Proteomes" id="UP000318578">
    <property type="component" value="Unassembled WGS sequence"/>
</dbReference>
<dbReference type="PANTHER" id="PTHR43884">
    <property type="entry name" value="ACYL-COA DEHYDROGENASE"/>
    <property type="match status" value="1"/>
</dbReference>
<evidence type="ECO:0000313" key="9">
    <source>
        <dbReference type="Proteomes" id="UP000318578"/>
    </source>
</evidence>
<keyword evidence="3" id="KW-0285">Flavoprotein</keyword>
<dbReference type="GO" id="GO:0050660">
    <property type="term" value="F:flavin adenine dinucleotide binding"/>
    <property type="evidence" value="ECO:0007669"/>
    <property type="project" value="InterPro"/>
</dbReference>
<evidence type="ECO:0000256" key="3">
    <source>
        <dbReference type="ARBA" id="ARBA00022630"/>
    </source>
</evidence>
<reference evidence="8 9" key="1">
    <citation type="submission" date="2019-07" db="EMBL/GenBank/DDBJ databases">
        <title>New species of Amycolatopsis and Streptomyces.</title>
        <authorList>
            <person name="Duangmal K."/>
            <person name="Teo W.F.A."/>
            <person name="Lipun K."/>
        </authorList>
    </citation>
    <scope>NUCLEOTIDE SEQUENCE [LARGE SCALE GENOMIC DNA]</scope>
    <source>
        <strain evidence="8 9">JCM 30562</strain>
    </source>
</reference>
<dbReference type="Gene3D" id="1.20.140.10">
    <property type="entry name" value="Butyryl-CoA Dehydrogenase, subunit A, domain 3"/>
    <property type="match status" value="1"/>
</dbReference>
<accession>A0A558AM05</accession>
<evidence type="ECO:0000259" key="6">
    <source>
        <dbReference type="Pfam" id="PF00441"/>
    </source>
</evidence>
<dbReference type="Pfam" id="PF00441">
    <property type="entry name" value="Acyl-CoA_dh_1"/>
    <property type="match status" value="1"/>
</dbReference>
<dbReference type="Gene3D" id="1.10.540.10">
    <property type="entry name" value="Acyl-CoA dehydrogenase/oxidase, N-terminal domain"/>
    <property type="match status" value="1"/>
</dbReference>
<keyword evidence="4" id="KW-0274">FAD</keyword>
<dbReference type="InterPro" id="IPR009100">
    <property type="entry name" value="AcylCoA_DH/oxidase_NM_dom_sf"/>
</dbReference>
<dbReference type="SUPFAM" id="SSF47203">
    <property type="entry name" value="Acyl-CoA dehydrogenase C-terminal domain-like"/>
    <property type="match status" value="1"/>
</dbReference>
<dbReference type="PANTHER" id="PTHR43884:SF20">
    <property type="entry name" value="ACYL-COA DEHYDROGENASE FADE28"/>
    <property type="match status" value="1"/>
</dbReference>
<evidence type="ECO:0000256" key="5">
    <source>
        <dbReference type="ARBA" id="ARBA00023002"/>
    </source>
</evidence>
<dbReference type="SUPFAM" id="SSF56645">
    <property type="entry name" value="Acyl-CoA dehydrogenase NM domain-like"/>
    <property type="match status" value="1"/>
</dbReference>
<organism evidence="8 9">
    <name type="scientific">Amycolatopsis acidiphila</name>
    <dbReference type="NCBI Taxonomy" id="715473"/>
    <lineage>
        <taxon>Bacteria</taxon>
        <taxon>Bacillati</taxon>
        <taxon>Actinomycetota</taxon>
        <taxon>Actinomycetes</taxon>
        <taxon>Pseudonocardiales</taxon>
        <taxon>Pseudonocardiaceae</taxon>
        <taxon>Amycolatopsis</taxon>
    </lineage>
</organism>
<evidence type="ECO:0000256" key="4">
    <source>
        <dbReference type="ARBA" id="ARBA00022827"/>
    </source>
</evidence>
<dbReference type="InterPro" id="IPR013786">
    <property type="entry name" value="AcylCoA_DH/ox_N"/>
</dbReference>
<dbReference type="InterPro" id="IPR036250">
    <property type="entry name" value="AcylCo_DH-like_C"/>
</dbReference>
<proteinExistence type="inferred from homology"/>
<evidence type="ECO:0000256" key="1">
    <source>
        <dbReference type="ARBA" id="ARBA00001974"/>
    </source>
</evidence>
<dbReference type="GO" id="GO:0003995">
    <property type="term" value="F:acyl-CoA dehydrogenase activity"/>
    <property type="evidence" value="ECO:0007669"/>
    <property type="project" value="TreeGrafter"/>
</dbReference>
<dbReference type="InterPro" id="IPR037069">
    <property type="entry name" value="AcylCoA_DH/ox_N_sf"/>
</dbReference>
<keyword evidence="5" id="KW-0560">Oxidoreductase</keyword>
<gene>
    <name evidence="8" type="ORF">FNH06_03270</name>
</gene>
<feature type="domain" description="Acyl-CoA dehydrogenase/oxidase C-terminal" evidence="6">
    <location>
        <begin position="209"/>
        <end position="331"/>
    </location>
</feature>
<evidence type="ECO:0000259" key="7">
    <source>
        <dbReference type="Pfam" id="PF02771"/>
    </source>
</evidence>
<dbReference type="InterPro" id="IPR009075">
    <property type="entry name" value="AcylCo_DH/oxidase_C"/>
</dbReference>
<dbReference type="OrthoDB" id="7328575at2"/>
<dbReference type="Pfam" id="PF02771">
    <property type="entry name" value="Acyl-CoA_dh_N"/>
    <property type="match status" value="1"/>
</dbReference>
<name>A0A558AM05_9PSEU</name>
<comment type="cofactor">
    <cofactor evidence="1">
        <name>FAD</name>
        <dbReference type="ChEBI" id="CHEBI:57692"/>
    </cofactor>
</comment>
<protein>
    <submittedName>
        <fullName evidence="8">Acyl-CoA dehydrogenase</fullName>
    </submittedName>
</protein>
<feature type="domain" description="Acyl-CoA dehydrogenase/oxidase N-terminal" evidence="7">
    <location>
        <begin position="6"/>
        <end position="90"/>
    </location>
</feature>
<comment type="similarity">
    <text evidence="2">Belongs to the acyl-CoA dehydrogenase family.</text>
</comment>
<keyword evidence="9" id="KW-1185">Reference proteome</keyword>
<evidence type="ECO:0000256" key="2">
    <source>
        <dbReference type="ARBA" id="ARBA00009347"/>
    </source>
</evidence>
<comment type="caution">
    <text evidence="8">The sequence shown here is derived from an EMBL/GenBank/DDBJ whole genome shotgun (WGS) entry which is preliminary data.</text>
</comment>
<sequence>MRWTLTEDQELFRDSFRGWLDRFAAEAVRGRFAAGAAAAFERRFVEEGWFSVGSPEPLGGQGGGLLELALAAEQLGRSAAPSSAWLASVLAVPVLPPEVARACLSGGEFAVLAVNADKPVGSPGSVVADGAVLTGTVSLVLAADRAAKFVVPASGRLYLVDAADARLTRRALLDRSRSVADVVFEGVRGTALPVDAVAELDRLALRAAVLVAADSLGASERMLELAVEYSKQRHQFGVPIGSFQAVKHAAATMLVAVESARSLVYYAAASVEQEHEDFPLHAAAAKAQVCGSAAGTADSALTLHGAIGYTWEHDLQLFYKRAKLDSRLFGSAAEWNERLAAALPLVPAVL</sequence>
<dbReference type="RefSeq" id="WP_144633297.1">
    <property type="nucleotide sequence ID" value="NZ_BNAX01000014.1"/>
</dbReference>
<evidence type="ECO:0000313" key="8">
    <source>
        <dbReference type="EMBL" id="TVT25304.1"/>
    </source>
</evidence>